<keyword evidence="1" id="KW-0067">ATP-binding</keyword>
<dbReference type="SUPFAM" id="SSF141000">
    <property type="entry name" value="Glu-tRNAGln amidotransferase C subunit"/>
    <property type="match status" value="1"/>
</dbReference>
<proteinExistence type="inferred from homology"/>
<accession>A0ABU8XVT5</accession>
<dbReference type="InterPro" id="IPR036113">
    <property type="entry name" value="Asp/Glu-ADT_sf_sub_c"/>
</dbReference>
<dbReference type="HAMAP" id="MF_00122">
    <property type="entry name" value="GatC"/>
    <property type="match status" value="1"/>
</dbReference>
<comment type="catalytic activity">
    <reaction evidence="1">
        <text>L-aspartyl-tRNA(Asn) + L-glutamine + ATP + H2O = L-asparaginyl-tRNA(Asn) + L-glutamate + ADP + phosphate + 2 H(+)</text>
        <dbReference type="Rhea" id="RHEA:14513"/>
        <dbReference type="Rhea" id="RHEA-COMP:9674"/>
        <dbReference type="Rhea" id="RHEA-COMP:9677"/>
        <dbReference type="ChEBI" id="CHEBI:15377"/>
        <dbReference type="ChEBI" id="CHEBI:15378"/>
        <dbReference type="ChEBI" id="CHEBI:29985"/>
        <dbReference type="ChEBI" id="CHEBI:30616"/>
        <dbReference type="ChEBI" id="CHEBI:43474"/>
        <dbReference type="ChEBI" id="CHEBI:58359"/>
        <dbReference type="ChEBI" id="CHEBI:78515"/>
        <dbReference type="ChEBI" id="CHEBI:78516"/>
        <dbReference type="ChEBI" id="CHEBI:456216"/>
    </reaction>
</comment>
<sequence>MSLDKATVARIATLARIEVPEAHQERLAGELSKILDWIEQLGEVNTDGVEPLRAVMPIKAHWREDVVTDGNRPDDILRNAPKSHDGYFVVPKVVE</sequence>
<reference evidence="2 3" key="1">
    <citation type="submission" date="2024-01" db="EMBL/GenBank/DDBJ databases">
        <title>Multi-omics insights into the function and evolution of sodium benzoate biodegradation pathways in Benzoatithermus flavus gen. nov., sp. nov. from hot spring.</title>
        <authorList>
            <person name="Hu C.-J."/>
            <person name="Li W.-J."/>
        </authorList>
    </citation>
    <scope>NUCLEOTIDE SEQUENCE [LARGE SCALE GENOMIC DNA]</scope>
    <source>
        <strain evidence="2 3">SYSU G07066</strain>
    </source>
</reference>
<dbReference type="PANTHER" id="PTHR15004:SF0">
    <property type="entry name" value="GLUTAMYL-TRNA(GLN) AMIDOTRANSFERASE SUBUNIT C, MITOCHONDRIAL"/>
    <property type="match status" value="1"/>
</dbReference>
<evidence type="ECO:0000313" key="3">
    <source>
        <dbReference type="Proteomes" id="UP001375743"/>
    </source>
</evidence>
<dbReference type="Proteomes" id="UP001375743">
    <property type="component" value="Unassembled WGS sequence"/>
</dbReference>
<keyword evidence="1" id="KW-0436">Ligase</keyword>
<dbReference type="RefSeq" id="WP_418160394.1">
    <property type="nucleotide sequence ID" value="NZ_JBBLZC010000015.1"/>
</dbReference>
<dbReference type="NCBIfam" id="TIGR00135">
    <property type="entry name" value="gatC"/>
    <property type="match status" value="1"/>
</dbReference>
<name>A0ABU8XVT5_9PROT</name>
<comment type="caution">
    <text evidence="2">The sequence shown here is derived from an EMBL/GenBank/DDBJ whole genome shotgun (WGS) entry which is preliminary data.</text>
</comment>
<gene>
    <name evidence="1 2" type="primary">gatC</name>
    <name evidence="2" type="ORF">U1T56_15405</name>
</gene>
<dbReference type="PANTHER" id="PTHR15004">
    <property type="entry name" value="GLUTAMYL-TRNA(GLN) AMIDOTRANSFERASE SUBUNIT C, MITOCHONDRIAL"/>
    <property type="match status" value="1"/>
</dbReference>
<comment type="similarity">
    <text evidence="1">Belongs to the GatC family.</text>
</comment>
<evidence type="ECO:0000256" key="1">
    <source>
        <dbReference type="HAMAP-Rule" id="MF_00122"/>
    </source>
</evidence>
<protein>
    <recommendedName>
        <fullName evidence="1">Aspartyl/glutamyl-tRNA(Asn/Gln) amidotransferase subunit C</fullName>
        <shortName evidence="1">Asp/Glu-ADT subunit C</shortName>
        <ecNumber evidence="1">6.3.5.-</ecNumber>
    </recommendedName>
</protein>
<dbReference type="EC" id="6.3.5.-" evidence="1"/>
<comment type="catalytic activity">
    <reaction evidence="1">
        <text>L-glutamyl-tRNA(Gln) + L-glutamine + ATP + H2O = L-glutaminyl-tRNA(Gln) + L-glutamate + ADP + phosphate + H(+)</text>
        <dbReference type="Rhea" id="RHEA:17521"/>
        <dbReference type="Rhea" id="RHEA-COMP:9681"/>
        <dbReference type="Rhea" id="RHEA-COMP:9684"/>
        <dbReference type="ChEBI" id="CHEBI:15377"/>
        <dbReference type="ChEBI" id="CHEBI:15378"/>
        <dbReference type="ChEBI" id="CHEBI:29985"/>
        <dbReference type="ChEBI" id="CHEBI:30616"/>
        <dbReference type="ChEBI" id="CHEBI:43474"/>
        <dbReference type="ChEBI" id="CHEBI:58359"/>
        <dbReference type="ChEBI" id="CHEBI:78520"/>
        <dbReference type="ChEBI" id="CHEBI:78521"/>
        <dbReference type="ChEBI" id="CHEBI:456216"/>
    </reaction>
</comment>
<comment type="subunit">
    <text evidence="1">Heterotrimer of A, B and C subunits.</text>
</comment>
<dbReference type="EMBL" id="JBBLZC010000015">
    <property type="protein sequence ID" value="MEK0084543.1"/>
    <property type="molecule type" value="Genomic_DNA"/>
</dbReference>
<organism evidence="2 3">
    <name type="scientific">Benzoatithermus flavus</name>
    <dbReference type="NCBI Taxonomy" id="3108223"/>
    <lineage>
        <taxon>Bacteria</taxon>
        <taxon>Pseudomonadati</taxon>
        <taxon>Pseudomonadota</taxon>
        <taxon>Alphaproteobacteria</taxon>
        <taxon>Geminicoccales</taxon>
        <taxon>Geminicoccaceae</taxon>
        <taxon>Benzoatithermus</taxon>
    </lineage>
</organism>
<keyword evidence="1" id="KW-0547">Nucleotide-binding</keyword>
<dbReference type="InterPro" id="IPR003837">
    <property type="entry name" value="GatC"/>
</dbReference>
<evidence type="ECO:0000313" key="2">
    <source>
        <dbReference type="EMBL" id="MEK0084543.1"/>
    </source>
</evidence>
<keyword evidence="3" id="KW-1185">Reference proteome</keyword>
<dbReference type="Pfam" id="PF02686">
    <property type="entry name" value="GatC"/>
    <property type="match status" value="1"/>
</dbReference>
<comment type="function">
    <text evidence="1">Allows the formation of correctly charged Asn-tRNA(Asn) or Gln-tRNA(Gln) through the transamidation of misacylated Asp-tRNA(Asn) or Glu-tRNA(Gln) in organisms which lack either or both of asparaginyl-tRNA or glutaminyl-tRNA synthetases. The reaction takes place in the presence of glutamine and ATP through an activated phospho-Asp-tRNA(Asn) or phospho-Glu-tRNA(Gln).</text>
</comment>
<dbReference type="Gene3D" id="1.10.20.60">
    <property type="entry name" value="Glu-tRNAGln amidotransferase C subunit, N-terminal domain"/>
    <property type="match status" value="1"/>
</dbReference>
<keyword evidence="1" id="KW-0648">Protein biosynthesis</keyword>